<dbReference type="InterPro" id="IPR000821">
    <property type="entry name" value="Ala_racemase"/>
</dbReference>
<organism evidence="5 6">
    <name type="scientific">Hornefia porci</name>
    <dbReference type="NCBI Taxonomy" id="2652292"/>
    <lineage>
        <taxon>Bacteria</taxon>
        <taxon>Bacillati</taxon>
        <taxon>Bacillota</taxon>
        <taxon>Clostridia</taxon>
        <taxon>Peptostreptococcales</taxon>
        <taxon>Anaerovoracaceae</taxon>
        <taxon>Hornefia</taxon>
    </lineage>
</organism>
<name>A0A1Q9JGD5_9FIRM</name>
<dbReference type="InterPro" id="IPR029066">
    <property type="entry name" value="PLP-binding_barrel"/>
</dbReference>
<protein>
    <recommendedName>
        <fullName evidence="4">Alanine racemase N-terminal domain-containing protein</fullName>
    </recommendedName>
</protein>
<accession>A0A1Q9JGD5</accession>
<dbReference type="OrthoDB" id="504078at2"/>
<reference evidence="5 6" key="1">
    <citation type="journal article" date="2016" name="Appl. Environ. Microbiol.">
        <title>Function and Phylogeny of Bacterial Butyryl Coenzyme A:Acetate Transferases and Their Diversity in the Proximal Colon of Swine.</title>
        <authorList>
            <person name="Trachsel J."/>
            <person name="Bayles D.O."/>
            <person name="Looft T."/>
            <person name="Levine U.Y."/>
            <person name="Allen H.K."/>
        </authorList>
    </citation>
    <scope>NUCLEOTIDE SEQUENCE [LARGE SCALE GENOMIC DNA]</scope>
    <source>
        <strain evidence="5 6">68-3-10</strain>
    </source>
</reference>
<dbReference type="PANTHER" id="PTHR30511">
    <property type="entry name" value="ALANINE RACEMASE"/>
    <property type="match status" value="1"/>
</dbReference>
<dbReference type="PANTHER" id="PTHR30511:SF3">
    <property type="entry name" value="LYSINE RACEMASE"/>
    <property type="match status" value="1"/>
</dbReference>
<dbReference type="Gene3D" id="3.20.20.10">
    <property type="entry name" value="Alanine racemase"/>
    <property type="match status" value="1"/>
</dbReference>
<keyword evidence="2" id="KW-0663">Pyridoxal phosphate</keyword>
<dbReference type="InterPro" id="IPR001608">
    <property type="entry name" value="Ala_racemase_N"/>
</dbReference>
<dbReference type="GO" id="GO:0005829">
    <property type="term" value="C:cytosol"/>
    <property type="evidence" value="ECO:0007669"/>
    <property type="project" value="TreeGrafter"/>
</dbReference>
<sequence>MVKQLYPRVEINLEYLKENAEQMVKRCADKGIEIAGVIKGTTGLPECARAFAEGGCTMIASSRLEQLEDARNAGIELPFLLLRVPMPSEVPEVIRLTDISLNSELSVLKALNEEAGRQNRKHEVILMADLGDLREGYWDKNEMTDVAEQVETGMEHLELAGVGTNLGCYGSILATKEKLDELVDVAERIEARIGRKLRYISGGATSSLMRVLDGDIPERINMLRCGEGILLARDLELFYGYDMSFMHQDVYTLKAEIIEVKEKPTHPVGQISVDAFGHTPDYVDRGIRKRALLGIGKVDYGSIEDIFPREKGVQVIGASSDHTILDVEECGRDLKPGDIVDFDINYASLVYVTNCRNVQIVYV</sequence>
<dbReference type="Pfam" id="PF01168">
    <property type="entry name" value="Ala_racemase_N"/>
    <property type="match status" value="1"/>
</dbReference>
<comment type="caution">
    <text evidence="5">The sequence shown here is derived from an EMBL/GenBank/DDBJ whole genome shotgun (WGS) entry which is preliminary data.</text>
</comment>
<dbReference type="AlphaFoldDB" id="A0A1Q9JGD5"/>
<evidence type="ECO:0000256" key="2">
    <source>
        <dbReference type="ARBA" id="ARBA00022898"/>
    </source>
</evidence>
<dbReference type="EMBL" id="MJIE01000001">
    <property type="protein sequence ID" value="OLR55253.1"/>
    <property type="molecule type" value="Genomic_DNA"/>
</dbReference>
<evidence type="ECO:0000313" key="6">
    <source>
        <dbReference type="Proteomes" id="UP000187404"/>
    </source>
</evidence>
<feature type="domain" description="Alanine racemase N-terminal" evidence="4">
    <location>
        <begin position="11"/>
        <end position="229"/>
    </location>
</feature>
<comment type="cofactor">
    <cofactor evidence="1">
        <name>pyridoxal 5'-phosphate</name>
        <dbReference type="ChEBI" id="CHEBI:597326"/>
    </cofactor>
</comment>
<dbReference type="CDD" id="cd06815">
    <property type="entry name" value="PLPDE_III_AR_like_1"/>
    <property type="match status" value="1"/>
</dbReference>
<dbReference type="GO" id="GO:0008784">
    <property type="term" value="F:alanine racemase activity"/>
    <property type="evidence" value="ECO:0007669"/>
    <property type="project" value="TreeGrafter"/>
</dbReference>
<proteinExistence type="predicted"/>
<keyword evidence="3" id="KW-0413">Isomerase</keyword>
<evidence type="ECO:0000256" key="1">
    <source>
        <dbReference type="ARBA" id="ARBA00001933"/>
    </source>
</evidence>
<evidence type="ECO:0000313" key="5">
    <source>
        <dbReference type="EMBL" id="OLR55253.1"/>
    </source>
</evidence>
<dbReference type="Proteomes" id="UP000187404">
    <property type="component" value="Unassembled WGS sequence"/>
</dbReference>
<dbReference type="STRING" id="1261640.BHK98_03750"/>
<gene>
    <name evidence="5" type="ORF">BHK98_03750</name>
</gene>
<dbReference type="RefSeq" id="WP_075712251.1">
    <property type="nucleotide sequence ID" value="NZ_MJIE01000001.1"/>
</dbReference>
<evidence type="ECO:0000259" key="4">
    <source>
        <dbReference type="Pfam" id="PF01168"/>
    </source>
</evidence>
<dbReference type="SUPFAM" id="SSF51419">
    <property type="entry name" value="PLP-binding barrel"/>
    <property type="match status" value="1"/>
</dbReference>
<keyword evidence="6" id="KW-1185">Reference proteome</keyword>
<dbReference type="GO" id="GO:0030170">
    <property type="term" value="F:pyridoxal phosphate binding"/>
    <property type="evidence" value="ECO:0007669"/>
    <property type="project" value="TreeGrafter"/>
</dbReference>
<evidence type="ECO:0000256" key="3">
    <source>
        <dbReference type="ARBA" id="ARBA00023235"/>
    </source>
</evidence>